<name>A0A139A4M0_GONPJ</name>
<keyword evidence="2" id="KW-1185">Reference proteome</keyword>
<dbReference type="AlphaFoldDB" id="A0A139A4M0"/>
<feature type="non-terminal residue" evidence="1">
    <location>
        <position position="93"/>
    </location>
</feature>
<sequence>ALTRLLTSLDKRTTSLRTELESCETQGTFPSLETSASLGTLKRSLDEAAATARREIVLEKREAAQETVSRLVGEYRLILNLHDRLKAQEQQAK</sequence>
<evidence type="ECO:0000313" key="2">
    <source>
        <dbReference type="Proteomes" id="UP000070544"/>
    </source>
</evidence>
<reference evidence="1 2" key="1">
    <citation type="journal article" date="2015" name="Genome Biol. Evol.">
        <title>Phylogenomic analyses indicate that early fungi evolved digesting cell walls of algal ancestors of land plants.</title>
        <authorList>
            <person name="Chang Y."/>
            <person name="Wang S."/>
            <person name="Sekimoto S."/>
            <person name="Aerts A.L."/>
            <person name="Choi C."/>
            <person name="Clum A."/>
            <person name="LaButti K.M."/>
            <person name="Lindquist E.A."/>
            <person name="Yee Ngan C."/>
            <person name="Ohm R.A."/>
            <person name="Salamov A.A."/>
            <person name="Grigoriev I.V."/>
            <person name="Spatafora J.W."/>
            <person name="Berbee M.L."/>
        </authorList>
    </citation>
    <scope>NUCLEOTIDE SEQUENCE [LARGE SCALE GENOMIC DNA]</scope>
    <source>
        <strain evidence="1 2">JEL478</strain>
    </source>
</reference>
<gene>
    <name evidence="1" type="ORF">M427DRAFT_114969</name>
</gene>
<dbReference type="Proteomes" id="UP000070544">
    <property type="component" value="Unassembled WGS sequence"/>
</dbReference>
<feature type="non-terminal residue" evidence="1">
    <location>
        <position position="1"/>
    </location>
</feature>
<accession>A0A139A4M0</accession>
<dbReference type="EMBL" id="KQ965802">
    <property type="protein sequence ID" value="KXS11435.1"/>
    <property type="molecule type" value="Genomic_DNA"/>
</dbReference>
<protein>
    <submittedName>
        <fullName evidence="1">Uncharacterized protein</fullName>
    </submittedName>
</protein>
<organism evidence="1 2">
    <name type="scientific">Gonapodya prolifera (strain JEL478)</name>
    <name type="common">Monoblepharis prolifera</name>
    <dbReference type="NCBI Taxonomy" id="1344416"/>
    <lineage>
        <taxon>Eukaryota</taxon>
        <taxon>Fungi</taxon>
        <taxon>Fungi incertae sedis</taxon>
        <taxon>Chytridiomycota</taxon>
        <taxon>Chytridiomycota incertae sedis</taxon>
        <taxon>Monoblepharidomycetes</taxon>
        <taxon>Monoblepharidales</taxon>
        <taxon>Gonapodyaceae</taxon>
        <taxon>Gonapodya</taxon>
    </lineage>
</organism>
<proteinExistence type="predicted"/>
<evidence type="ECO:0000313" key="1">
    <source>
        <dbReference type="EMBL" id="KXS11435.1"/>
    </source>
</evidence>